<dbReference type="EMBL" id="BARW01012722">
    <property type="protein sequence ID" value="GAI73246.1"/>
    <property type="molecule type" value="Genomic_DNA"/>
</dbReference>
<dbReference type="AlphaFoldDB" id="X1S242"/>
<evidence type="ECO:0000313" key="1">
    <source>
        <dbReference type="EMBL" id="GAI73246.1"/>
    </source>
</evidence>
<gene>
    <name evidence="1" type="ORF">S12H4_23793</name>
</gene>
<sequence>IAILNVYAGTMFGTGWDIGLFNGMGLNTDGSGVPESSSLRGLVVKLWIGGALQFDLGAVVPGEWTHLVAFVRPKLQYACFSRAEKREAWMFEADSGENFNGFELLCTYFLGYQMPLILDTVGVLLETRQNLGYVKDLSTMNSGGWGSDFVWITIGPVFNFALSEKSSLSVLIQFRRGRLYDEPDIFA</sequence>
<protein>
    <submittedName>
        <fullName evidence="1">Uncharacterized protein</fullName>
    </submittedName>
</protein>
<name>X1S242_9ZZZZ</name>
<comment type="caution">
    <text evidence="1">The sequence shown here is derived from an EMBL/GenBank/DDBJ whole genome shotgun (WGS) entry which is preliminary data.</text>
</comment>
<reference evidence="1" key="1">
    <citation type="journal article" date="2014" name="Front. Microbiol.">
        <title>High frequency of phylogenetically diverse reductive dehalogenase-homologous genes in deep subseafloor sedimentary metagenomes.</title>
        <authorList>
            <person name="Kawai M."/>
            <person name="Futagami T."/>
            <person name="Toyoda A."/>
            <person name="Takaki Y."/>
            <person name="Nishi S."/>
            <person name="Hori S."/>
            <person name="Arai W."/>
            <person name="Tsubouchi T."/>
            <person name="Morono Y."/>
            <person name="Uchiyama I."/>
            <person name="Ito T."/>
            <person name="Fujiyama A."/>
            <person name="Inagaki F."/>
            <person name="Takami H."/>
        </authorList>
    </citation>
    <scope>NUCLEOTIDE SEQUENCE</scope>
    <source>
        <strain evidence="1">Expedition CK06-06</strain>
    </source>
</reference>
<feature type="non-terminal residue" evidence="1">
    <location>
        <position position="1"/>
    </location>
</feature>
<organism evidence="1">
    <name type="scientific">marine sediment metagenome</name>
    <dbReference type="NCBI Taxonomy" id="412755"/>
    <lineage>
        <taxon>unclassified sequences</taxon>
        <taxon>metagenomes</taxon>
        <taxon>ecological metagenomes</taxon>
    </lineage>
</organism>
<proteinExistence type="predicted"/>
<accession>X1S242</accession>
<feature type="non-terminal residue" evidence="1">
    <location>
        <position position="187"/>
    </location>
</feature>